<gene>
    <name evidence="2" type="ORF">Fmac_023026</name>
</gene>
<evidence type="ECO:0000313" key="2">
    <source>
        <dbReference type="EMBL" id="KAL2323968.1"/>
    </source>
</evidence>
<evidence type="ECO:0000256" key="1">
    <source>
        <dbReference type="SAM" id="MobiDB-lite"/>
    </source>
</evidence>
<dbReference type="Proteomes" id="UP001603857">
    <property type="component" value="Unassembled WGS sequence"/>
</dbReference>
<protein>
    <submittedName>
        <fullName evidence="2">Uncharacterized protein</fullName>
    </submittedName>
</protein>
<keyword evidence="3" id="KW-1185">Reference proteome</keyword>
<accession>A0ABD1LKB2</accession>
<evidence type="ECO:0000313" key="3">
    <source>
        <dbReference type="Proteomes" id="UP001603857"/>
    </source>
</evidence>
<dbReference type="EMBL" id="JBGMDY010000008">
    <property type="protein sequence ID" value="KAL2323968.1"/>
    <property type="molecule type" value="Genomic_DNA"/>
</dbReference>
<feature type="region of interest" description="Disordered" evidence="1">
    <location>
        <begin position="1"/>
        <end position="47"/>
    </location>
</feature>
<comment type="caution">
    <text evidence="2">The sequence shown here is derived from an EMBL/GenBank/DDBJ whole genome shotgun (WGS) entry which is preliminary data.</text>
</comment>
<feature type="compositionally biased region" description="Polar residues" evidence="1">
    <location>
        <begin position="21"/>
        <end position="38"/>
    </location>
</feature>
<sequence>MVKKDLSGSQQQSPVAALLATPTSSKMSSFPMTASSASPAPGTLSPPLRPGYRHLHLPLCHPYQGRAFRGVLHRQLSDCLDLP</sequence>
<proteinExistence type="predicted"/>
<reference evidence="2 3" key="1">
    <citation type="submission" date="2024-08" db="EMBL/GenBank/DDBJ databases">
        <title>Insights into the chromosomal genome structure of Flemingia macrophylla.</title>
        <authorList>
            <person name="Ding Y."/>
            <person name="Zhao Y."/>
            <person name="Bi W."/>
            <person name="Wu M."/>
            <person name="Zhao G."/>
            <person name="Gong Y."/>
            <person name="Li W."/>
            <person name="Zhang P."/>
        </authorList>
    </citation>
    <scope>NUCLEOTIDE SEQUENCE [LARGE SCALE GENOMIC DNA]</scope>
    <source>
        <strain evidence="2">DYQJB</strain>
        <tissue evidence="2">Leaf</tissue>
    </source>
</reference>
<name>A0ABD1LKB2_9FABA</name>
<dbReference type="AlphaFoldDB" id="A0ABD1LKB2"/>
<organism evidence="2 3">
    <name type="scientific">Flemingia macrophylla</name>
    <dbReference type="NCBI Taxonomy" id="520843"/>
    <lineage>
        <taxon>Eukaryota</taxon>
        <taxon>Viridiplantae</taxon>
        <taxon>Streptophyta</taxon>
        <taxon>Embryophyta</taxon>
        <taxon>Tracheophyta</taxon>
        <taxon>Spermatophyta</taxon>
        <taxon>Magnoliopsida</taxon>
        <taxon>eudicotyledons</taxon>
        <taxon>Gunneridae</taxon>
        <taxon>Pentapetalae</taxon>
        <taxon>rosids</taxon>
        <taxon>fabids</taxon>
        <taxon>Fabales</taxon>
        <taxon>Fabaceae</taxon>
        <taxon>Papilionoideae</taxon>
        <taxon>50 kb inversion clade</taxon>
        <taxon>NPAAA clade</taxon>
        <taxon>indigoferoid/millettioid clade</taxon>
        <taxon>Phaseoleae</taxon>
        <taxon>Flemingia</taxon>
    </lineage>
</organism>